<keyword evidence="4 11" id="KW-0479">Metal-binding</keyword>
<name>A0A8H7PP13_MORIS</name>
<dbReference type="GO" id="GO:0016020">
    <property type="term" value="C:membrane"/>
    <property type="evidence" value="ECO:0007669"/>
    <property type="project" value="InterPro"/>
</dbReference>
<evidence type="ECO:0000256" key="13">
    <source>
        <dbReference type="RuleBase" id="RU361193"/>
    </source>
</evidence>
<sequence>MPFPKIRHRWRIPLLMLIVILVIIQYCAFNIGDFKNSVIGLDHTTDIVYDDEHNPFASAHPIDEDIDSSLPHTVLQGVKGFRSSLPRIQRPVANESEHVKSVRLFRQQAVKDAFIHTWNGYKKYAWGHDEVKPNSNGTVDGFGGWGATLVDSLSTMLVMELGDEFNETIDVIAGIDYNRTLYGGSISVFETVIRHLGGLLSAYELSGNQVLLTKAEELGHALMPAFNTPYDLPHHNWYLTTQKSRDNFSLIAEVGTVQLEFMALSHHTGDPQYARKAKRIMDYVESMGIKEGLQIPGLYPTSMDVGLGIFTNFQVSFGGAGDSAFEYFLKQYLLTDGTVPQYKRMYIESMEGMRRYMLRQLPGSELLYLGPFETTSRSPLYHMDHLTCFVPGMLAIGAQVFDRPEDLTIAKGLLETCVYMYQSSATGLCPERWTYYELTTEIFNGRTYNKSKPEIRRDQYLIFHPTATEQELDEHEKIMAAKDIASGVEPQSPLPVEVDQSHNPNRPRPHPQRPVYRGGGGDIMYLLRPETVESIYILYRITGDPKYQEYGWDIFQAIEKYCKTPTAFSSIRSVEFAPTDDEDIASNQMDSMESFFMAETIKYLYLLFSDDDVISLDKFVFNTEAHPLMRRPWTSASAASKDFVDPIKPSKHNSTGYFEEVEEVEEDKEVNFNMAAKAEA</sequence>
<dbReference type="GO" id="GO:0004571">
    <property type="term" value="F:mannosyl-oligosaccharide 1,2-alpha-mannosidase activity"/>
    <property type="evidence" value="ECO:0007669"/>
    <property type="project" value="UniProtKB-EC"/>
</dbReference>
<evidence type="ECO:0000256" key="4">
    <source>
        <dbReference type="ARBA" id="ARBA00022723"/>
    </source>
</evidence>
<reference evidence="16" key="1">
    <citation type="submission" date="2020-12" db="EMBL/GenBank/DDBJ databases">
        <title>Metabolic potential, ecology and presence of endohyphal bacteria is reflected in genomic diversity of Mucoromycotina.</title>
        <authorList>
            <person name="Muszewska A."/>
            <person name="Okrasinska A."/>
            <person name="Steczkiewicz K."/>
            <person name="Drgas O."/>
            <person name="Orlowska M."/>
            <person name="Perlinska-Lenart U."/>
            <person name="Aleksandrzak-Piekarczyk T."/>
            <person name="Szatraj K."/>
            <person name="Zielenkiewicz U."/>
            <person name="Pilsyk S."/>
            <person name="Malc E."/>
            <person name="Mieczkowski P."/>
            <person name="Kruszewska J.S."/>
            <person name="Biernat P."/>
            <person name="Pawlowska J."/>
        </authorList>
    </citation>
    <scope>NUCLEOTIDE SEQUENCE</scope>
    <source>
        <strain evidence="16">WA0000067209</strain>
    </source>
</reference>
<evidence type="ECO:0000256" key="7">
    <source>
        <dbReference type="ARBA" id="ARBA00023157"/>
    </source>
</evidence>
<keyword evidence="17" id="KW-1185">Reference proteome</keyword>
<keyword evidence="6 11" id="KW-0106">Calcium</keyword>
<feature type="active site" description="Proton donor" evidence="10">
    <location>
        <position position="431"/>
    </location>
</feature>
<dbReference type="PRINTS" id="PR00747">
    <property type="entry name" value="GLYHDRLASE47"/>
</dbReference>
<dbReference type="OrthoDB" id="8118055at2759"/>
<dbReference type="InterPro" id="IPR001382">
    <property type="entry name" value="Glyco_hydro_47"/>
</dbReference>
<accession>A0A8H7PP13</accession>
<evidence type="ECO:0000256" key="8">
    <source>
        <dbReference type="ARBA" id="ARBA00047669"/>
    </source>
</evidence>
<dbReference type="Gene3D" id="1.50.10.10">
    <property type="match status" value="1"/>
</dbReference>
<evidence type="ECO:0000256" key="12">
    <source>
        <dbReference type="PIRSR" id="PIRSR601382-3"/>
    </source>
</evidence>
<evidence type="ECO:0000256" key="6">
    <source>
        <dbReference type="ARBA" id="ARBA00022837"/>
    </source>
</evidence>
<evidence type="ECO:0000256" key="11">
    <source>
        <dbReference type="PIRSR" id="PIRSR601382-2"/>
    </source>
</evidence>
<dbReference type="EMBL" id="JAEPQZ010000008">
    <property type="protein sequence ID" value="KAG2177764.1"/>
    <property type="molecule type" value="Genomic_DNA"/>
</dbReference>
<feature type="active site" evidence="10">
    <location>
        <position position="530"/>
    </location>
</feature>
<dbReference type="GO" id="GO:0005783">
    <property type="term" value="C:endoplasmic reticulum"/>
    <property type="evidence" value="ECO:0007669"/>
    <property type="project" value="TreeGrafter"/>
</dbReference>
<dbReference type="InterPro" id="IPR012341">
    <property type="entry name" value="6hp_glycosidase-like_sf"/>
</dbReference>
<keyword evidence="15" id="KW-0472">Membrane</keyword>
<comment type="caution">
    <text evidence="16">The sequence shown here is derived from an EMBL/GenBank/DDBJ whole genome shotgun (WGS) entry which is preliminary data.</text>
</comment>
<feature type="binding site" evidence="11">
    <location>
        <position position="623"/>
    </location>
    <ligand>
        <name>Ca(2+)</name>
        <dbReference type="ChEBI" id="CHEBI:29108"/>
    </ligand>
</feature>
<protein>
    <recommendedName>
        <fullName evidence="13">alpha-1,2-Mannosidase</fullName>
        <ecNumber evidence="13">3.2.1.-</ecNumber>
    </recommendedName>
</protein>
<dbReference type="EC" id="3.2.1.-" evidence="13"/>
<dbReference type="Proteomes" id="UP000654370">
    <property type="component" value="Unassembled WGS sequence"/>
</dbReference>
<organism evidence="16 17">
    <name type="scientific">Mortierella isabellina</name>
    <name type="common">Filamentous fungus</name>
    <name type="synonym">Umbelopsis isabellina</name>
    <dbReference type="NCBI Taxonomy" id="91625"/>
    <lineage>
        <taxon>Eukaryota</taxon>
        <taxon>Fungi</taxon>
        <taxon>Fungi incertae sedis</taxon>
        <taxon>Mucoromycota</taxon>
        <taxon>Mucoromycotina</taxon>
        <taxon>Umbelopsidomycetes</taxon>
        <taxon>Umbelopsidales</taxon>
        <taxon>Umbelopsidaceae</taxon>
        <taxon>Umbelopsis</taxon>
    </lineage>
</organism>
<feature type="region of interest" description="Disordered" evidence="14">
    <location>
        <begin position="489"/>
        <end position="515"/>
    </location>
</feature>
<comment type="pathway">
    <text evidence="2">Protein modification; protein glycosylation.</text>
</comment>
<comment type="similarity">
    <text evidence="3 13">Belongs to the glycosyl hydrolase 47 family.</text>
</comment>
<dbReference type="AlphaFoldDB" id="A0A8H7PP13"/>
<evidence type="ECO:0000256" key="15">
    <source>
        <dbReference type="SAM" id="Phobius"/>
    </source>
</evidence>
<keyword evidence="13" id="KW-0326">Glycosidase</keyword>
<feature type="disulfide bond" evidence="12">
    <location>
        <begin position="388"/>
        <end position="417"/>
    </location>
</feature>
<evidence type="ECO:0000256" key="2">
    <source>
        <dbReference type="ARBA" id="ARBA00004922"/>
    </source>
</evidence>
<comment type="cofactor">
    <cofactor evidence="1 11">
        <name>Ca(2+)</name>
        <dbReference type="ChEBI" id="CHEBI:29108"/>
    </cofactor>
</comment>
<evidence type="ECO:0000313" key="17">
    <source>
        <dbReference type="Proteomes" id="UP000654370"/>
    </source>
</evidence>
<dbReference type="PANTHER" id="PTHR11742:SF55">
    <property type="entry name" value="ENDOPLASMIC RETICULUM MANNOSYL-OLIGOSACCHARIDE 1,2-ALPHA-MANNOSIDASE"/>
    <property type="match status" value="1"/>
</dbReference>
<evidence type="ECO:0000256" key="5">
    <source>
        <dbReference type="ARBA" id="ARBA00022801"/>
    </source>
</evidence>
<dbReference type="SUPFAM" id="SSF48225">
    <property type="entry name" value="Seven-hairpin glycosidases"/>
    <property type="match status" value="1"/>
</dbReference>
<feature type="transmembrane region" description="Helical" evidence="15">
    <location>
        <begin position="12"/>
        <end position="31"/>
    </location>
</feature>
<gene>
    <name evidence="16" type="ORF">INT43_003011</name>
</gene>
<keyword evidence="15" id="KW-0812">Transmembrane</keyword>
<dbReference type="InterPro" id="IPR050749">
    <property type="entry name" value="Glycosyl_Hydrolase_47"/>
</dbReference>
<comment type="catalytic activity">
    <reaction evidence="8">
        <text>N(4)-(alpha-D-Man-(1-&gt;2)-alpha-D-Man-(1-&gt;2)-alpha-D-Man-(1-&gt;3)-[alpha-D-Man-(1-&gt;3)-[alpha-D-Man-(1-&gt;2)-alpha-D-Man-(1-&gt;6)]-alpha-D-Man-(1-&gt;6)]-beta-D-Man-(1-&gt;4)-beta-D-GlcNAc-(1-&gt;4)-beta-D-GlcNAc)-L-asparaginyl-[protein] (N-glucan mannose isomer 8A1,2,3B1,3) + 3 H2O = N(4)-(alpha-D-Man-(1-&gt;3)-[alpha-D-Man-(1-&gt;3)-[alpha-D-Man-(1-&gt;6)]-alpha-D-Man-(1-&gt;6)]-beta-D-Man-(1-&gt;4)-beta-D-GlcNAc-(1-&gt;4)-beta-D-GlcNAc)-L-asparaginyl-[protein] (N-glucan mannose isomer 5A1,2) + 3 beta-D-mannose</text>
        <dbReference type="Rhea" id="RHEA:56028"/>
        <dbReference type="Rhea" id="RHEA-COMP:14358"/>
        <dbReference type="Rhea" id="RHEA-COMP:14367"/>
        <dbReference type="ChEBI" id="CHEBI:15377"/>
        <dbReference type="ChEBI" id="CHEBI:28563"/>
        <dbReference type="ChEBI" id="CHEBI:59087"/>
        <dbReference type="ChEBI" id="CHEBI:60628"/>
        <dbReference type="EC" id="3.2.1.113"/>
    </reaction>
</comment>
<evidence type="ECO:0000313" key="16">
    <source>
        <dbReference type="EMBL" id="KAG2177764.1"/>
    </source>
</evidence>
<evidence type="ECO:0000256" key="9">
    <source>
        <dbReference type="ARBA" id="ARBA00048605"/>
    </source>
</evidence>
<feature type="active site" evidence="10">
    <location>
        <position position="322"/>
    </location>
</feature>
<dbReference type="GO" id="GO:0036503">
    <property type="term" value="P:ERAD pathway"/>
    <property type="evidence" value="ECO:0007669"/>
    <property type="project" value="UniProtKB-ARBA"/>
</dbReference>
<evidence type="ECO:0000256" key="1">
    <source>
        <dbReference type="ARBA" id="ARBA00001913"/>
    </source>
</evidence>
<proteinExistence type="inferred from homology"/>
<dbReference type="GO" id="GO:0005975">
    <property type="term" value="P:carbohydrate metabolic process"/>
    <property type="evidence" value="ECO:0007669"/>
    <property type="project" value="InterPro"/>
</dbReference>
<dbReference type="GO" id="GO:0005509">
    <property type="term" value="F:calcium ion binding"/>
    <property type="evidence" value="ECO:0007669"/>
    <property type="project" value="InterPro"/>
</dbReference>
<evidence type="ECO:0000256" key="3">
    <source>
        <dbReference type="ARBA" id="ARBA00007658"/>
    </source>
</evidence>
<feature type="active site" description="Proton donor" evidence="10">
    <location>
        <position position="190"/>
    </location>
</feature>
<keyword evidence="7 12" id="KW-1015">Disulfide bond</keyword>
<comment type="catalytic activity">
    <reaction evidence="9">
        <text>N(4)-(alpha-D-Man-(1-&gt;2)-alpha-D-Man-(1-&gt;2)-alpha-D-Man-(1-&gt;3)-[alpha-D-Man-(1-&gt;2)-alpha-D-Man-(1-&gt;3)-[alpha-D-Man-(1-&gt;2)-alpha-D-Man-(1-&gt;6)]-alpha-D-Man-(1-&gt;6)]-beta-D-Man-(1-&gt;4)-beta-D-GlcNAc-(1-&gt;4)-beta-D-GlcNAc)-L-asparaginyl-[protein] (N-glucan mannose isomer 9A1,2,3B1,2,3) + 4 H2O = N(4)-(alpha-D-Man-(1-&gt;3)-[alpha-D-Man-(1-&gt;3)-[alpha-D-Man-(1-&gt;6)]-alpha-D-Man-(1-&gt;6)]-beta-D-Man-(1-&gt;4)-beta-D-GlcNAc-(1-&gt;4)-beta-D-GlcNAc)-L-asparaginyl-[protein] (N-glucan mannose isomer 5A1,2) + 4 beta-D-mannose</text>
        <dbReference type="Rhea" id="RHEA:56008"/>
        <dbReference type="Rhea" id="RHEA-COMP:14356"/>
        <dbReference type="Rhea" id="RHEA-COMP:14367"/>
        <dbReference type="ChEBI" id="CHEBI:15377"/>
        <dbReference type="ChEBI" id="CHEBI:28563"/>
        <dbReference type="ChEBI" id="CHEBI:59087"/>
        <dbReference type="ChEBI" id="CHEBI:139493"/>
        <dbReference type="EC" id="3.2.1.113"/>
    </reaction>
</comment>
<evidence type="ECO:0000256" key="10">
    <source>
        <dbReference type="PIRSR" id="PIRSR601382-1"/>
    </source>
</evidence>
<dbReference type="InterPro" id="IPR036026">
    <property type="entry name" value="Seven-hairpin_glycosidases"/>
</dbReference>
<keyword evidence="15" id="KW-1133">Transmembrane helix</keyword>
<dbReference type="PANTHER" id="PTHR11742">
    <property type="entry name" value="MANNOSYL-OLIGOSACCHARIDE ALPHA-1,2-MANNOSIDASE-RELATED"/>
    <property type="match status" value="1"/>
</dbReference>
<keyword evidence="5 13" id="KW-0378">Hydrolase</keyword>
<dbReference type="Pfam" id="PF01532">
    <property type="entry name" value="Glyco_hydro_47"/>
    <property type="match status" value="1"/>
</dbReference>
<evidence type="ECO:0000256" key="14">
    <source>
        <dbReference type="SAM" id="MobiDB-lite"/>
    </source>
</evidence>